<proteinExistence type="inferred from homology"/>
<dbReference type="InterPro" id="IPR029063">
    <property type="entry name" value="SAM-dependent_MTases_sf"/>
</dbReference>
<dbReference type="Proteomes" id="UP001521184">
    <property type="component" value="Unassembled WGS sequence"/>
</dbReference>
<keyword evidence="8" id="KW-0808">Transferase</keyword>
<keyword evidence="9" id="KW-0949">S-adenosyl-L-methionine</keyword>
<evidence type="ECO:0000256" key="15">
    <source>
        <dbReference type="ARBA" id="ARBA00049250"/>
    </source>
</evidence>
<dbReference type="PANTHER" id="PTHR46529">
    <property type="entry name" value="TRNA WYBUTOSINE-SYNTHESIZING PROTEIN 4"/>
    <property type="match status" value="1"/>
</dbReference>
<protein>
    <recommendedName>
        <fullName evidence="6">tRNA wybutosine-synthesizing protein 4</fullName>
        <ecNumber evidence="5">2.1.1.290</ecNumber>
        <ecNumber evidence="4">2.3.1.231</ecNumber>
    </recommendedName>
    <alternativeName>
        <fullName evidence="13">Leucine carboxyl methyltransferase 2</fullName>
    </alternativeName>
    <alternativeName>
        <fullName evidence="14">tRNA(Phe) (7-(3-amino-3-(methoxycarbonyl)propyl)wyosine(37)-N)-methoxycarbonyltransferase</fullName>
    </alternativeName>
    <alternativeName>
        <fullName evidence="12">tRNA(Phe) (7-(3-amino-3-carboxypropyl)wyosine(37)-O)-methyltransferase</fullName>
    </alternativeName>
</protein>
<dbReference type="SUPFAM" id="SSF53335">
    <property type="entry name" value="S-adenosyl-L-methionine-dependent methyltransferases"/>
    <property type="match status" value="1"/>
</dbReference>
<evidence type="ECO:0000259" key="17">
    <source>
        <dbReference type="PROSITE" id="PS51184"/>
    </source>
</evidence>
<name>A0ABR3TLQ2_9PEZI</name>
<feature type="compositionally biased region" description="Polar residues" evidence="16">
    <location>
        <begin position="633"/>
        <end position="647"/>
    </location>
</feature>
<evidence type="ECO:0000256" key="6">
    <source>
        <dbReference type="ARBA" id="ARBA00018045"/>
    </source>
</evidence>
<evidence type="ECO:0000256" key="12">
    <source>
        <dbReference type="ARBA" id="ARBA00029750"/>
    </source>
</evidence>
<evidence type="ECO:0000256" key="3">
    <source>
        <dbReference type="ARBA" id="ARBA00010703"/>
    </source>
</evidence>
<feature type="region of interest" description="Disordered" evidence="16">
    <location>
        <begin position="628"/>
        <end position="673"/>
    </location>
</feature>
<dbReference type="EC" id="2.3.1.231" evidence="4"/>
<evidence type="ECO:0000256" key="10">
    <source>
        <dbReference type="ARBA" id="ARBA00022694"/>
    </source>
</evidence>
<evidence type="ECO:0000313" key="18">
    <source>
        <dbReference type="EMBL" id="KAL1640537.1"/>
    </source>
</evidence>
<evidence type="ECO:0000256" key="7">
    <source>
        <dbReference type="ARBA" id="ARBA00022603"/>
    </source>
</evidence>
<evidence type="ECO:0000256" key="4">
    <source>
        <dbReference type="ARBA" id="ARBA00012155"/>
    </source>
</evidence>
<dbReference type="Pfam" id="PF04072">
    <property type="entry name" value="LCM"/>
    <property type="match status" value="1"/>
</dbReference>
<evidence type="ECO:0000313" key="19">
    <source>
        <dbReference type="Proteomes" id="UP001521184"/>
    </source>
</evidence>
<evidence type="ECO:0000256" key="13">
    <source>
        <dbReference type="ARBA" id="ARBA00030231"/>
    </source>
</evidence>
<comment type="pathway">
    <text evidence="2">tRNA modification; wybutosine-tRNA(Phe) biosynthesis.</text>
</comment>
<dbReference type="GO" id="GO:0008168">
    <property type="term" value="F:methyltransferase activity"/>
    <property type="evidence" value="ECO:0007669"/>
    <property type="project" value="UniProtKB-KW"/>
</dbReference>
<reference evidence="18 19" key="1">
    <citation type="journal article" date="2023" name="Plant Dis.">
        <title>First Report of Diplodia intermedia Causing Canker and Dieback Diseases on Apple Trees in Canada.</title>
        <authorList>
            <person name="Ellouze W."/>
            <person name="Ilyukhin E."/>
            <person name="Sulman M."/>
            <person name="Ali S."/>
        </authorList>
    </citation>
    <scope>NUCLEOTIDE SEQUENCE [LARGE SCALE GENOMIC DNA]</scope>
    <source>
        <strain evidence="18 19">M45-28</strain>
    </source>
</reference>
<dbReference type="InterPro" id="IPR041667">
    <property type="entry name" value="Cupin_8"/>
</dbReference>
<dbReference type="Gene3D" id="2.120.10.80">
    <property type="entry name" value="Kelch-type beta propeller"/>
    <property type="match status" value="1"/>
</dbReference>
<feature type="region of interest" description="Disordered" evidence="16">
    <location>
        <begin position="1"/>
        <end position="22"/>
    </location>
</feature>
<comment type="caution">
    <text evidence="18">The sequence shown here is derived from an EMBL/GenBank/DDBJ whole genome shotgun (WGS) entry which is preliminary data.</text>
</comment>
<evidence type="ECO:0000256" key="9">
    <source>
        <dbReference type="ARBA" id="ARBA00022691"/>
    </source>
</evidence>
<evidence type="ECO:0000256" key="1">
    <source>
        <dbReference type="ARBA" id="ARBA00001806"/>
    </source>
</evidence>
<dbReference type="EC" id="2.1.1.290" evidence="5"/>
<sequence length="964" mass="104039">MPAPGRESRPAPKSTKEKRDDDIMLEYPDADAAFHLPTLRSKTERSPGWNKDDPLPFHFLSQQPELCARATFVDVDYPQLMHKKRACISNSAALQELLPVLSNGVSNGPDIWRAGQYLTVGCDLRKLSELEAILKKEVQVHDCTILFVAEVSIAYMDVKSADAVVAWASTFKHGHFDKLHAHLRVVYQYPTPKDQEARFRSAGWESATARTLWELWGDDEFLSPSQRKKLDSIEPFDEWEELALLGGHYLLLVATTSAPTSQKDDSQARIQYANAKLNMQPVPREGGESSLRRFGATYSRGNKVIYHGGYGERTRLGDCDTYTADAVYEGKVELQPGKPGAIMCQTITNVASGDDLFLLAGGRESPSKAAAGTWLVTSTGRSISVASFNADRVFNGRYRHCAVPVLIDNRTDAPGVLIYGGKSDASTILGDFLLFDLKKQSWSVVPCVGCEQGGGVPPARFGASMCQSEQSASLGQQSGILMGGISEDGTILGDVWEWALSWEADGLTVKCTERTREMELSGAAQFARFGAAMIPLSNHFLLIGGVTRDRILGWNEEILLVSLGPERWVKHIQMPACPSPRPLFVGVGAAKVGEKIVLVGGGAVCFSMGSFWNKKSYSLRLDYDQGEEAPSDSCGQGPNGTDETAGQLQADGSREGAAPGNLPGGNDSFPAPAPVKQIGRAAVRTREDFDAIVAAGQPAILTGLDIGPCVDLWTPEYLVSRIGAGRPAATTLDLSKDFPAIASDLRLPEALLAVAADNNNSSSNGNGNAHDSPLLRISGPSDDAASLCGRLHYDALANVRCQIRGAERVRLFPPGDVALLAYPAGASSSSDVDVWHSPAGVGRRSTTADLVHAHPHEAVLRPGDVLFIPPAWSHAARPEEDGGNDVSVVVDVFWRSVGRELYGTGNRDIAAYEEGRKAVETIVKGFDGVPGDLRKFYLERLVGELREKADEGAGEKVEVGLERE</sequence>
<comment type="catalytic activity">
    <reaction evidence="1">
        <text>7-[(3S)-3-amino-3-carboxypropyl]wyosine(37) in tRNA(Phe) + S-adenosyl-L-methionine = 7-[(3S)-(3-amino-3-methoxycarbonyl)propyl]wyosine(37) in tRNA(Phe) + S-adenosyl-L-homocysteine</text>
        <dbReference type="Rhea" id="RHEA:36903"/>
        <dbReference type="Rhea" id="RHEA-COMP:10379"/>
        <dbReference type="Rhea" id="RHEA-COMP:11844"/>
        <dbReference type="ChEBI" id="CHEBI:57856"/>
        <dbReference type="ChEBI" id="CHEBI:59789"/>
        <dbReference type="ChEBI" id="CHEBI:73543"/>
        <dbReference type="ChEBI" id="CHEBI:74275"/>
        <dbReference type="EC" id="2.1.1.290"/>
    </reaction>
</comment>
<dbReference type="InterPro" id="IPR003347">
    <property type="entry name" value="JmjC_dom"/>
</dbReference>
<dbReference type="Gene3D" id="6.10.140.1470">
    <property type="match status" value="1"/>
</dbReference>
<dbReference type="PANTHER" id="PTHR46529:SF1">
    <property type="entry name" value="TRNA WYBUTOSINE-SYNTHESIZING PROTEIN 4"/>
    <property type="match status" value="1"/>
</dbReference>
<dbReference type="Gene3D" id="2.60.120.10">
    <property type="entry name" value="Jelly Rolls"/>
    <property type="match status" value="1"/>
</dbReference>
<keyword evidence="19" id="KW-1185">Reference proteome</keyword>
<dbReference type="SUPFAM" id="SSF51197">
    <property type="entry name" value="Clavaminate synthase-like"/>
    <property type="match status" value="1"/>
</dbReference>
<dbReference type="PROSITE" id="PS51184">
    <property type="entry name" value="JMJC"/>
    <property type="match status" value="1"/>
</dbReference>
<dbReference type="GO" id="GO:0032259">
    <property type="term" value="P:methylation"/>
    <property type="evidence" value="ECO:0007669"/>
    <property type="project" value="UniProtKB-KW"/>
</dbReference>
<dbReference type="SUPFAM" id="SSF117281">
    <property type="entry name" value="Kelch motif"/>
    <property type="match status" value="1"/>
</dbReference>
<keyword evidence="7 18" id="KW-0489">Methyltransferase</keyword>
<dbReference type="Gene3D" id="3.40.50.150">
    <property type="entry name" value="Vaccinia Virus protein VP39"/>
    <property type="match status" value="1"/>
</dbReference>
<dbReference type="EMBL" id="JAKEKT020000049">
    <property type="protein sequence ID" value="KAL1640537.1"/>
    <property type="molecule type" value="Genomic_DNA"/>
</dbReference>
<evidence type="ECO:0000256" key="14">
    <source>
        <dbReference type="ARBA" id="ARBA00030847"/>
    </source>
</evidence>
<dbReference type="Pfam" id="PF13418">
    <property type="entry name" value="Beta-prop_TYW4"/>
    <property type="match status" value="1"/>
</dbReference>
<evidence type="ECO:0000256" key="2">
    <source>
        <dbReference type="ARBA" id="ARBA00004797"/>
    </source>
</evidence>
<dbReference type="InterPro" id="IPR015915">
    <property type="entry name" value="Kelch-typ_b-propeller"/>
</dbReference>
<evidence type="ECO:0000256" key="5">
    <source>
        <dbReference type="ARBA" id="ARBA00012779"/>
    </source>
</evidence>
<gene>
    <name evidence="18" type="primary">PPM2</name>
    <name evidence="18" type="ORF">SLS58_006887</name>
</gene>
<dbReference type="Pfam" id="PF13621">
    <property type="entry name" value="Cupin_8"/>
    <property type="match status" value="1"/>
</dbReference>
<evidence type="ECO:0000256" key="11">
    <source>
        <dbReference type="ARBA" id="ARBA00025588"/>
    </source>
</evidence>
<feature type="domain" description="JmjC" evidence="17">
    <location>
        <begin position="727"/>
        <end position="909"/>
    </location>
</feature>
<keyword evidence="10" id="KW-0819">tRNA processing</keyword>
<evidence type="ECO:0000256" key="8">
    <source>
        <dbReference type="ARBA" id="ARBA00022679"/>
    </source>
</evidence>
<accession>A0ABR3TLQ2</accession>
<comment type="similarity">
    <text evidence="3">Belongs to the methyltransferase superfamily. LCMT family.</text>
</comment>
<organism evidence="18 19">
    <name type="scientific">Diplodia intermedia</name>
    <dbReference type="NCBI Taxonomy" id="856260"/>
    <lineage>
        <taxon>Eukaryota</taxon>
        <taxon>Fungi</taxon>
        <taxon>Dikarya</taxon>
        <taxon>Ascomycota</taxon>
        <taxon>Pezizomycotina</taxon>
        <taxon>Dothideomycetes</taxon>
        <taxon>Dothideomycetes incertae sedis</taxon>
        <taxon>Botryosphaeriales</taxon>
        <taxon>Botryosphaeriaceae</taxon>
        <taxon>Diplodia</taxon>
    </lineage>
</organism>
<comment type="function">
    <text evidence="11">Probable S-adenosyl-L-methionine-dependent methyltransferase that acts as a component of the wybutosine biosynthesis pathway. Wybutosine is a hyper modified guanosine with a tricyclic base found at the 3'-position adjacent to the anticodon of eukaryotic phenylalanine tRNA. May methylate the carboxyl group of leucine residues to form alpha-leucine ester residues.</text>
</comment>
<dbReference type="InterPro" id="IPR014710">
    <property type="entry name" value="RmlC-like_jellyroll"/>
</dbReference>
<comment type="catalytic activity">
    <reaction evidence="15">
        <text>7-[(3S)-(3-amino-3-methoxycarbonyl)propyl]wyosine(37) in tRNA(Phe) + S-adenosyl-L-methionine + CO2 = wybutosine(37) in tRNA(Phe) + S-adenosyl-L-homocysteine + 2 H(+)</text>
        <dbReference type="Rhea" id="RHEA:37119"/>
        <dbReference type="Rhea" id="RHEA-COMP:11844"/>
        <dbReference type="Rhea" id="RHEA-COMP:11847"/>
        <dbReference type="ChEBI" id="CHEBI:15378"/>
        <dbReference type="ChEBI" id="CHEBI:16526"/>
        <dbReference type="ChEBI" id="CHEBI:57856"/>
        <dbReference type="ChEBI" id="CHEBI:59789"/>
        <dbReference type="ChEBI" id="CHEBI:73544"/>
        <dbReference type="ChEBI" id="CHEBI:74275"/>
        <dbReference type="EC" id="2.3.1.231"/>
    </reaction>
</comment>
<evidence type="ECO:0000256" key="16">
    <source>
        <dbReference type="SAM" id="MobiDB-lite"/>
    </source>
</evidence>
<dbReference type="InterPro" id="IPR007213">
    <property type="entry name" value="Ppm1/Ppm2/Tcmp"/>
</dbReference>